<evidence type="ECO:0000256" key="1">
    <source>
        <dbReference type="SAM" id="MobiDB-lite"/>
    </source>
</evidence>
<dbReference type="InterPro" id="IPR036855">
    <property type="entry name" value="Znf_CCCH_sf"/>
</dbReference>
<organism evidence="2 3">
    <name type="scientific">Olea europaea subsp. europaea</name>
    <dbReference type="NCBI Taxonomy" id="158383"/>
    <lineage>
        <taxon>Eukaryota</taxon>
        <taxon>Viridiplantae</taxon>
        <taxon>Streptophyta</taxon>
        <taxon>Embryophyta</taxon>
        <taxon>Tracheophyta</taxon>
        <taxon>Spermatophyta</taxon>
        <taxon>Magnoliopsida</taxon>
        <taxon>eudicotyledons</taxon>
        <taxon>Gunneridae</taxon>
        <taxon>Pentapetalae</taxon>
        <taxon>asterids</taxon>
        <taxon>lamiids</taxon>
        <taxon>Lamiales</taxon>
        <taxon>Oleaceae</taxon>
        <taxon>Oleeae</taxon>
        <taxon>Olea</taxon>
    </lineage>
</organism>
<dbReference type="OrthoDB" id="446617at2759"/>
<dbReference type="PANTHER" id="PTHR12547:SF18">
    <property type="entry name" value="PROTEIN TIS11"/>
    <property type="match status" value="1"/>
</dbReference>
<dbReference type="Proteomes" id="UP000594638">
    <property type="component" value="Unassembled WGS sequence"/>
</dbReference>
<dbReference type="SUPFAM" id="SSF90229">
    <property type="entry name" value="CCCH zinc finger"/>
    <property type="match status" value="1"/>
</dbReference>
<evidence type="ECO:0000313" key="2">
    <source>
        <dbReference type="EMBL" id="CAA3019215.1"/>
    </source>
</evidence>
<comment type="caution">
    <text evidence="2">The sequence shown here is derived from an EMBL/GenBank/DDBJ whole genome shotgun (WGS) entry which is preliminary data.</text>
</comment>
<proteinExistence type="predicted"/>
<name>A0A8S0UN72_OLEEU</name>
<dbReference type="GO" id="GO:0046872">
    <property type="term" value="F:metal ion binding"/>
    <property type="evidence" value="ECO:0007669"/>
    <property type="project" value="InterPro"/>
</dbReference>
<protein>
    <submittedName>
        <fullName evidence="2">Tristetraprolin-like</fullName>
    </submittedName>
</protein>
<reference evidence="2 3" key="1">
    <citation type="submission" date="2019-12" db="EMBL/GenBank/DDBJ databases">
        <authorList>
            <person name="Alioto T."/>
            <person name="Alioto T."/>
            <person name="Gomez Garrido J."/>
        </authorList>
    </citation>
    <scope>NUCLEOTIDE SEQUENCE [LARGE SCALE GENOMIC DNA]</scope>
</reference>
<accession>A0A8S0UN72</accession>
<dbReference type="Gramene" id="OE9A053370T2">
    <property type="protein sequence ID" value="OE9A053370C2"/>
    <property type="gene ID" value="OE9A053370"/>
</dbReference>
<dbReference type="PANTHER" id="PTHR12547">
    <property type="entry name" value="CCCH ZINC FINGER/TIS11-RELATED"/>
    <property type="match status" value="1"/>
</dbReference>
<gene>
    <name evidence="2" type="ORF">OLEA9_A053370</name>
</gene>
<sequence length="332" mass="36142">MLWMKYISMENLHSSKAPKLQSVSRTVCPINMQNVIGRRYHRSIFDPYASDSSNSPSPLAKYLRSTTPLAAIENLQTPPTVFRAPMKVEEDVLVMDGILIDKSNKSSDSCGVRVRSSLKSSDSRRGSLGSLISSSLSSSSPPGGGGGGSENDNRSLVCYKAEKCRSCEDSGICRFGSKCQVAHRKEDLRLRTNPSSSKSIFEAQICESYNISGGSSSSSYGTKCRFGPRQVKAAPGPTITPPLPIPMALPTSPIEVKQPSDAVVFSRPSTTSLTTSDWTPQDDEIEITLPCGTTERENPSREDVDDHIQRVLYGTGSRKRLPVFAEFCTVDD</sequence>
<dbReference type="Gene3D" id="4.10.1000.10">
    <property type="entry name" value="Zinc finger, CCCH-type"/>
    <property type="match status" value="1"/>
</dbReference>
<dbReference type="GO" id="GO:0003729">
    <property type="term" value="F:mRNA binding"/>
    <property type="evidence" value="ECO:0007669"/>
    <property type="project" value="InterPro"/>
</dbReference>
<evidence type="ECO:0000313" key="3">
    <source>
        <dbReference type="Proteomes" id="UP000594638"/>
    </source>
</evidence>
<feature type="region of interest" description="Disordered" evidence="1">
    <location>
        <begin position="105"/>
        <end position="152"/>
    </location>
</feature>
<dbReference type="AlphaFoldDB" id="A0A8S0UN72"/>
<dbReference type="InterPro" id="IPR045877">
    <property type="entry name" value="ZFP36-like"/>
</dbReference>
<dbReference type="EMBL" id="CACTIH010008097">
    <property type="protein sequence ID" value="CAA3019215.1"/>
    <property type="molecule type" value="Genomic_DNA"/>
</dbReference>
<feature type="compositionally biased region" description="Low complexity" evidence="1">
    <location>
        <begin position="126"/>
        <end position="141"/>
    </location>
</feature>
<keyword evidence="3" id="KW-1185">Reference proteome</keyword>